<keyword evidence="11" id="KW-0472">Membrane</keyword>
<keyword evidence="7" id="KW-0732">Signal</keyword>
<evidence type="ECO:0000256" key="6">
    <source>
        <dbReference type="ARBA" id="ARBA00022692"/>
    </source>
</evidence>
<evidence type="ECO:0000256" key="13">
    <source>
        <dbReference type="ARBA" id="ARBA00023237"/>
    </source>
</evidence>
<evidence type="ECO:0000256" key="8">
    <source>
        <dbReference type="ARBA" id="ARBA00023047"/>
    </source>
</evidence>
<keyword evidence="13" id="KW-0998">Cell outer membrane</keyword>
<evidence type="ECO:0000256" key="2">
    <source>
        <dbReference type="ARBA" id="ARBA00009450"/>
    </source>
</evidence>
<dbReference type="GO" id="GO:0046930">
    <property type="term" value="C:pore complex"/>
    <property type="evidence" value="ECO:0007669"/>
    <property type="project" value="UniProtKB-KW"/>
</dbReference>
<evidence type="ECO:0000259" key="17">
    <source>
        <dbReference type="Pfam" id="PF22461"/>
    </source>
</evidence>
<dbReference type="AlphaFoldDB" id="A0A4Q7YWY9"/>
<feature type="domain" description="Polysaccharide export protein N-terminal" evidence="16">
    <location>
        <begin position="82"/>
        <end position="154"/>
    </location>
</feature>
<feature type="compositionally biased region" description="Low complexity" evidence="15">
    <location>
        <begin position="55"/>
        <end position="75"/>
    </location>
</feature>
<evidence type="ECO:0000256" key="1">
    <source>
        <dbReference type="ARBA" id="ARBA00004571"/>
    </source>
</evidence>
<keyword evidence="3" id="KW-0813">Transport</keyword>
<keyword evidence="10" id="KW-0626">Porin</keyword>
<dbReference type="GO" id="GO:0009279">
    <property type="term" value="C:cell outer membrane"/>
    <property type="evidence" value="ECO:0007669"/>
    <property type="project" value="UniProtKB-SubCell"/>
</dbReference>
<evidence type="ECO:0000259" key="16">
    <source>
        <dbReference type="Pfam" id="PF02563"/>
    </source>
</evidence>
<dbReference type="Gene3D" id="3.10.560.10">
    <property type="entry name" value="Outer membrane lipoprotein wza domain like"/>
    <property type="match status" value="1"/>
</dbReference>
<evidence type="ECO:0000256" key="14">
    <source>
        <dbReference type="ARBA" id="ARBA00023288"/>
    </source>
</evidence>
<feature type="region of interest" description="Disordered" evidence="15">
    <location>
        <begin position="38"/>
        <end position="75"/>
    </location>
</feature>
<dbReference type="Pfam" id="PF22461">
    <property type="entry name" value="SLBB_2"/>
    <property type="match status" value="1"/>
</dbReference>
<keyword evidence="4" id="KW-1134">Transmembrane beta strand</keyword>
<evidence type="ECO:0000313" key="18">
    <source>
        <dbReference type="EMBL" id="RZU42452.1"/>
    </source>
</evidence>
<evidence type="ECO:0000256" key="10">
    <source>
        <dbReference type="ARBA" id="ARBA00023114"/>
    </source>
</evidence>
<keyword evidence="6" id="KW-0812">Transmembrane</keyword>
<keyword evidence="8" id="KW-0625">Polysaccharide transport</keyword>
<evidence type="ECO:0000256" key="11">
    <source>
        <dbReference type="ARBA" id="ARBA00023136"/>
    </source>
</evidence>
<sequence>MSENRKSRMEFSRRIGSGPMKWFYVGVLVAMLSASGRGQDSVKKPETPAGGQGSGTAQSSASPQATAPTGPATLTGAPAVDNARYVIGPDDSLAITVWKEPSLSGTIPVRPDGMISIALVGDLRAAGRTPMQLADDITVKLKKYIQDPNVSVVVMADTSQRIFLIGEVGHVGPIPITPGMTPLQAIAAGGGLSAFANSKKIYILRNEGGKQLKIPFNYKQALKGEGSQDITLKPGDTIVVP</sequence>
<dbReference type="InterPro" id="IPR003715">
    <property type="entry name" value="Poly_export_N"/>
</dbReference>
<comment type="similarity">
    <text evidence="2">Belongs to the BexD/CtrA/VexA family.</text>
</comment>
<dbReference type="Gene3D" id="3.30.1950.10">
    <property type="entry name" value="wza like domain"/>
    <property type="match status" value="1"/>
</dbReference>
<dbReference type="PANTHER" id="PTHR33619:SF3">
    <property type="entry name" value="POLYSACCHARIDE EXPORT PROTEIN GFCE-RELATED"/>
    <property type="match status" value="1"/>
</dbReference>
<evidence type="ECO:0000256" key="7">
    <source>
        <dbReference type="ARBA" id="ARBA00022729"/>
    </source>
</evidence>
<dbReference type="GO" id="GO:0015288">
    <property type="term" value="F:porin activity"/>
    <property type="evidence" value="ECO:0007669"/>
    <property type="project" value="UniProtKB-KW"/>
</dbReference>
<dbReference type="InterPro" id="IPR054765">
    <property type="entry name" value="SLBB_dom"/>
</dbReference>
<evidence type="ECO:0000256" key="5">
    <source>
        <dbReference type="ARBA" id="ARBA00022597"/>
    </source>
</evidence>
<dbReference type="GO" id="GO:0015159">
    <property type="term" value="F:polysaccharide transmembrane transporter activity"/>
    <property type="evidence" value="ECO:0007669"/>
    <property type="project" value="InterPro"/>
</dbReference>
<dbReference type="Proteomes" id="UP000292958">
    <property type="component" value="Unassembled WGS sequence"/>
</dbReference>
<organism evidence="18 19">
    <name type="scientific">Edaphobacter modestus</name>
    <dbReference type="NCBI Taxonomy" id="388466"/>
    <lineage>
        <taxon>Bacteria</taxon>
        <taxon>Pseudomonadati</taxon>
        <taxon>Acidobacteriota</taxon>
        <taxon>Terriglobia</taxon>
        <taxon>Terriglobales</taxon>
        <taxon>Acidobacteriaceae</taxon>
        <taxon>Edaphobacter</taxon>
    </lineage>
</organism>
<dbReference type="GO" id="GO:0006811">
    <property type="term" value="P:monoatomic ion transport"/>
    <property type="evidence" value="ECO:0007669"/>
    <property type="project" value="UniProtKB-KW"/>
</dbReference>
<keyword evidence="9" id="KW-0406">Ion transport</keyword>
<evidence type="ECO:0000256" key="12">
    <source>
        <dbReference type="ARBA" id="ARBA00023139"/>
    </source>
</evidence>
<evidence type="ECO:0000256" key="9">
    <source>
        <dbReference type="ARBA" id="ARBA00023065"/>
    </source>
</evidence>
<protein>
    <submittedName>
        <fullName evidence="18">Polysaccharide export outer membrane protein</fullName>
    </submittedName>
</protein>
<proteinExistence type="inferred from homology"/>
<accession>A0A4Q7YWY9</accession>
<comment type="subcellular location">
    <subcellularLocation>
        <location evidence="1">Cell outer membrane</location>
        <topology evidence="1">Multi-pass membrane protein</topology>
    </subcellularLocation>
</comment>
<keyword evidence="5" id="KW-0762">Sugar transport</keyword>
<evidence type="ECO:0000256" key="3">
    <source>
        <dbReference type="ARBA" id="ARBA00022448"/>
    </source>
</evidence>
<evidence type="ECO:0000256" key="4">
    <source>
        <dbReference type="ARBA" id="ARBA00022452"/>
    </source>
</evidence>
<dbReference type="Pfam" id="PF02563">
    <property type="entry name" value="Poly_export"/>
    <property type="match status" value="1"/>
</dbReference>
<gene>
    <name evidence="18" type="ORF">BDD14_4037</name>
</gene>
<feature type="domain" description="SLBB" evidence="17">
    <location>
        <begin position="160"/>
        <end position="240"/>
    </location>
</feature>
<evidence type="ECO:0000313" key="19">
    <source>
        <dbReference type="Proteomes" id="UP000292958"/>
    </source>
</evidence>
<dbReference type="InterPro" id="IPR049712">
    <property type="entry name" value="Poly_export"/>
</dbReference>
<dbReference type="PANTHER" id="PTHR33619">
    <property type="entry name" value="POLYSACCHARIDE EXPORT PROTEIN GFCE-RELATED"/>
    <property type="match status" value="1"/>
</dbReference>
<keyword evidence="14" id="KW-0449">Lipoprotein</keyword>
<reference evidence="18 19" key="1">
    <citation type="submission" date="2019-02" db="EMBL/GenBank/DDBJ databases">
        <title>Genomic Encyclopedia of Archaeal and Bacterial Type Strains, Phase II (KMG-II): from individual species to whole genera.</title>
        <authorList>
            <person name="Goeker M."/>
        </authorList>
    </citation>
    <scope>NUCLEOTIDE SEQUENCE [LARGE SCALE GENOMIC DNA]</scope>
    <source>
        <strain evidence="18 19">DSM 18101</strain>
    </source>
</reference>
<keyword evidence="12" id="KW-0564">Palmitate</keyword>
<name>A0A4Q7YWY9_9BACT</name>
<keyword evidence="19" id="KW-1185">Reference proteome</keyword>
<comment type="caution">
    <text evidence="18">The sequence shown here is derived from an EMBL/GenBank/DDBJ whole genome shotgun (WGS) entry which is preliminary data.</text>
</comment>
<evidence type="ECO:0000256" key="15">
    <source>
        <dbReference type="SAM" id="MobiDB-lite"/>
    </source>
</evidence>
<dbReference type="EMBL" id="SHKW01000001">
    <property type="protein sequence ID" value="RZU42452.1"/>
    <property type="molecule type" value="Genomic_DNA"/>
</dbReference>